<dbReference type="SUPFAM" id="SSF56300">
    <property type="entry name" value="Metallo-dependent phosphatases"/>
    <property type="match status" value="1"/>
</dbReference>
<evidence type="ECO:0000313" key="4">
    <source>
        <dbReference type="Proteomes" id="UP000664034"/>
    </source>
</evidence>
<reference evidence="3" key="1">
    <citation type="submission" date="2021-03" db="EMBL/GenBank/DDBJ databases">
        <title>Fibrella sp. HMF5335 genome sequencing and assembly.</title>
        <authorList>
            <person name="Kang H."/>
            <person name="Kim H."/>
            <person name="Bae S."/>
            <person name="Joh K."/>
        </authorList>
    </citation>
    <scope>NUCLEOTIDE SEQUENCE</scope>
    <source>
        <strain evidence="3">HMF5335</strain>
    </source>
</reference>
<dbReference type="CDD" id="cd00838">
    <property type="entry name" value="MPP_superfamily"/>
    <property type="match status" value="1"/>
</dbReference>
<dbReference type="Gene3D" id="3.60.21.10">
    <property type="match status" value="1"/>
</dbReference>
<dbReference type="Pfam" id="PF12850">
    <property type="entry name" value="Metallophos_2"/>
    <property type="match status" value="1"/>
</dbReference>
<dbReference type="InterPro" id="IPR011152">
    <property type="entry name" value="Pesterase_MJ0912"/>
</dbReference>
<name>A0A939GFL5_9BACT</name>
<evidence type="ECO:0000313" key="3">
    <source>
        <dbReference type="EMBL" id="MBO0936344.1"/>
    </source>
</evidence>
<sequence>MTDSLYTKDLATRRGRLLVFGGAYSNLQALETLRGIAGQRQIPADNIICTGDIVGYCAQPEASVQFVKDWGIHAIQGNVEQNIIWGEDDCGCNFAEGGRCDLFARSWFPYAVQSLSTRSVDWLSTLPLHLSFSYAGKLVRVLHGAATDIADFVFASTPWPVKEKSFAATGAEVILAGHAGLPFADRRATDRGGARYWLNAGVIGMPANDGTPRVWYLLLDDTDGLFRYTFHAFTYDNRTAHQLMVANQLPDSYAQTLLTGIWDNCEILPEAEKALQGRAITLHQEANEPTLVATTEAGYCPVAR</sequence>
<dbReference type="AlphaFoldDB" id="A0A939GFL5"/>
<evidence type="ECO:0000259" key="2">
    <source>
        <dbReference type="Pfam" id="PF12850"/>
    </source>
</evidence>
<comment type="caution">
    <text evidence="3">The sequence shown here is derived from an EMBL/GenBank/DDBJ whole genome shotgun (WGS) entry which is preliminary data.</text>
</comment>
<organism evidence="3 4">
    <name type="scientific">Fibrella rubiginis</name>
    <dbReference type="NCBI Taxonomy" id="2817060"/>
    <lineage>
        <taxon>Bacteria</taxon>
        <taxon>Pseudomonadati</taxon>
        <taxon>Bacteroidota</taxon>
        <taxon>Cytophagia</taxon>
        <taxon>Cytophagales</taxon>
        <taxon>Spirosomataceae</taxon>
        <taxon>Fibrella</taxon>
    </lineage>
</organism>
<dbReference type="PIRSF" id="PIRSF000883">
    <property type="entry name" value="Pesterase_MJ0912"/>
    <property type="match status" value="1"/>
</dbReference>
<proteinExistence type="inferred from homology"/>
<protein>
    <submittedName>
        <fullName evidence="3">Metallophosphoesterase</fullName>
    </submittedName>
</protein>
<dbReference type="RefSeq" id="WP_207363911.1">
    <property type="nucleotide sequence ID" value="NZ_JAFMYV010000003.1"/>
</dbReference>
<dbReference type="InterPro" id="IPR024654">
    <property type="entry name" value="Calcineurin-like_PHP_lpxH"/>
</dbReference>
<dbReference type="EMBL" id="JAFMYV010000003">
    <property type="protein sequence ID" value="MBO0936344.1"/>
    <property type="molecule type" value="Genomic_DNA"/>
</dbReference>
<gene>
    <name evidence="3" type="ORF">J2I47_07265</name>
</gene>
<evidence type="ECO:0000256" key="1">
    <source>
        <dbReference type="ARBA" id="ARBA00008950"/>
    </source>
</evidence>
<accession>A0A939GFL5</accession>
<dbReference type="Proteomes" id="UP000664034">
    <property type="component" value="Unassembled WGS sequence"/>
</dbReference>
<comment type="similarity">
    <text evidence="1">Belongs to the metallophosphoesterase superfamily. YfcE family.</text>
</comment>
<feature type="domain" description="Calcineurin-like phosphoesterase" evidence="2">
    <location>
        <begin position="40"/>
        <end position="214"/>
    </location>
</feature>
<keyword evidence="4" id="KW-1185">Reference proteome</keyword>
<dbReference type="InterPro" id="IPR029052">
    <property type="entry name" value="Metallo-depent_PP-like"/>
</dbReference>